<evidence type="ECO:0000256" key="4">
    <source>
        <dbReference type="ARBA" id="ARBA00022729"/>
    </source>
</evidence>
<dbReference type="SMART" id="SM00220">
    <property type="entry name" value="S_TKc"/>
    <property type="match status" value="1"/>
</dbReference>
<dbReference type="FunFam" id="3.80.10.10:FF:000726">
    <property type="entry name" value="Probably inactive leucine-rich repeat receptor-like protein kinase"/>
    <property type="match status" value="1"/>
</dbReference>
<dbReference type="Pfam" id="PF00069">
    <property type="entry name" value="Pkinase"/>
    <property type="match status" value="1"/>
</dbReference>
<protein>
    <submittedName>
        <fullName evidence="13">Probably inactive leucine-rich repeat receptor-like protein kinase At2g25790</fullName>
    </submittedName>
</protein>
<dbReference type="PANTHER" id="PTHR48060:SF21">
    <property type="entry name" value="L DOMAIN-LIKE PROTEIN"/>
    <property type="match status" value="1"/>
</dbReference>
<dbReference type="InterPro" id="IPR000719">
    <property type="entry name" value="Prot_kinase_dom"/>
</dbReference>
<reference evidence="12" key="1">
    <citation type="journal article" date="2013" name="Nat. Biotechnol.">
        <title>Draft genome sequence of chickpea (Cicer arietinum) provides a resource for trait improvement.</title>
        <authorList>
            <person name="Varshney R.K."/>
            <person name="Song C."/>
            <person name="Saxena R.K."/>
            <person name="Azam S."/>
            <person name="Yu S."/>
            <person name="Sharpe A.G."/>
            <person name="Cannon S."/>
            <person name="Baek J."/>
            <person name="Rosen B.D."/>
            <person name="Tar'an B."/>
            <person name="Millan T."/>
            <person name="Zhang X."/>
            <person name="Ramsay L.D."/>
            <person name="Iwata A."/>
            <person name="Wang Y."/>
            <person name="Nelson W."/>
            <person name="Farmer A.D."/>
            <person name="Gaur P.M."/>
            <person name="Soderlund C."/>
            <person name="Penmetsa R.V."/>
            <person name="Xu C."/>
            <person name="Bharti A.K."/>
            <person name="He W."/>
            <person name="Winter P."/>
            <person name="Zhao S."/>
            <person name="Hane J.K."/>
            <person name="Carrasquilla-Garcia N."/>
            <person name="Condie J.A."/>
            <person name="Upadhyaya H.D."/>
            <person name="Luo M.C."/>
            <person name="Thudi M."/>
            <person name="Gowda C.L."/>
            <person name="Singh N.P."/>
            <person name="Lichtenzveig J."/>
            <person name="Gali K.K."/>
            <person name="Rubio J."/>
            <person name="Nadarajan N."/>
            <person name="Dolezel J."/>
            <person name="Bansal K.C."/>
            <person name="Xu X."/>
            <person name="Edwards D."/>
            <person name="Zhang G."/>
            <person name="Kahl G."/>
            <person name="Gil J."/>
            <person name="Singh K.B."/>
            <person name="Datta S.K."/>
            <person name="Jackson S.A."/>
            <person name="Wang J."/>
            <person name="Cook D.R."/>
        </authorList>
    </citation>
    <scope>NUCLEOTIDE SEQUENCE [LARGE SCALE GENOMIC DNA]</scope>
    <source>
        <strain evidence="12">cv. CDC Frontier</strain>
    </source>
</reference>
<organism evidence="12 13">
    <name type="scientific">Cicer arietinum</name>
    <name type="common">Chickpea</name>
    <name type="synonym">Garbanzo</name>
    <dbReference type="NCBI Taxonomy" id="3827"/>
    <lineage>
        <taxon>Eukaryota</taxon>
        <taxon>Viridiplantae</taxon>
        <taxon>Streptophyta</taxon>
        <taxon>Embryophyta</taxon>
        <taxon>Tracheophyta</taxon>
        <taxon>Spermatophyta</taxon>
        <taxon>Magnoliopsida</taxon>
        <taxon>eudicotyledons</taxon>
        <taxon>Gunneridae</taxon>
        <taxon>Pentapetalae</taxon>
        <taxon>rosids</taxon>
        <taxon>fabids</taxon>
        <taxon>Fabales</taxon>
        <taxon>Fabaceae</taxon>
        <taxon>Papilionoideae</taxon>
        <taxon>50 kb inversion clade</taxon>
        <taxon>NPAAA clade</taxon>
        <taxon>Hologalegina</taxon>
        <taxon>IRL clade</taxon>
        <taxon>Cicereae</taxon>
        <taxon>Cicer</taxon>
    </lineage>
</organism>
<gene>
    <name evidence="13" type="primary">LOC101494180</name>
</gene>
<dbReference type="GeneID" id="101494180"/>
<dbReference type="RefSeq" id="XP_004501144.1">
    <property type="nucleotide sequence ID" value="XM_004501087.3"/>
</dbReference>
<evidence type="ECO:0000256" key="1">
    <source>
        <dbReference type="ARBA" id="ARBA00004167"/>
    </source>
</evidence>
<name>A0A1S2Y8Q0_CICAR</name>
<dbReference type="Pfam" id="PF13855">
    <property type="entry name" value="LRR_8"/>
    <property type="match status" value="1"/>
</dbReference>
<dbReference type="PROSITE" id="PS51450">
    <property type="entry name" value="LRR"/>
    <property type="match status" value="3"/>
</dbReference>
<evidence type="ECO:0000313" key="13">
    <source>
        <dbReference type="RefSeq" id="XP_004501144.1"/>
    </source>
</evidence>
<dbReference type="GO" id="GO:0005524">
    <property type="term" value="F:ATP binding"/>
    <property type="evidence" value="ECO:0007669"/>
    <property type="project" value="InterPro"/>
</dbReference>
<dbReference type="Pfam" id="PF08263">
    <property type="entry name" value="LRRNT_2"/>
    <property type="match status" value="1"/>
</dbReference>
<dbReference type="InterPro" id="IPR032675">
    <property type="entry name" value="LRR_dom_sf"/>
</dbReference>
<dbReference type="OrthoDB" id="676979at2759"/>
<evidence type="ECO:0000313" key="12">
    <source>
        <dbReference type="Proteomes" id="UP000087171"/>
    </source>
</evidence>
<dbReference type="Pfam" id="PF00560">
    <property type="entry name" value="LRR_1"/>
    <property type="match status" value="5"/>
</dbReference>
<keyword evidence="4 10" id="KW-0732">Signal</keyword>
<dbReference type="InterPro" id="IPR001611">
    <property type="entry name" value="Leu-rich_rpt"/>
</dbReference>
<dbReference type="InterPro" id="IPR013210">
    <property type="entry name" value="LRR_N_plant-typ"/>
</dbReference>
<evidence type="ECO:0000256" key="8">
    <source>
        <dbReference type="ARBA" id="ARBA00023180"/>
    </source>
</evidence>
<evidence type="ECO:0000256" key="6">
    <source>
        <dbReference type="ARBA" id="ARBA00022989"/>
    </source>
</evidence>
<keyword evidence="12" id="KW-1185">Reference proteome</keyword>
<evidence type="ECO:0000256" key="5">
    <source>
        <dbReference type="ARBA" id="ARBA00022737"/>
    </source>
</evidence>
<comment type="subcellular location">
    <subcellularLocation>
        <location evidence="1">Membrane</location>
        <topology evidence="1">Single-pass membrane protein</topology>
    </subcellularLocation>
</comment>
<dbReference type="GO" id="GO:0006952">
    <property type="term" value="P:defense response"/>
    <property type="evidence" value="ECO:0007669"/>
    <property type="project" value="UniProtKB-ARBA"/>
</dbReference>
<dbReference type="SMART" id="SM00369">
    <property type="entry name" value="LRR_TYP"/>
    <property type="match status" value="10"/>
</dbReference>
<dbReference type="Gene3D" id="3.30.200.20">
    <property type="entry name" value="Phosphorylase Kinase, domain 1"/>
    <property type="match status" value="1"/>
</dbReference>
<dbReference type="Pfam" id="PF23598">
    <property type="entry name" value="LRR_14"/>
    <property type="match status" value="1"/>
</dbReference>
<evidence type="ECO:0000256" key="9">
    <source>
        <dbReference type="SAM" id="Phobius"/>
    </source>
</evidence>
<dbReference type="SUPFAM" id="SSF52058">
    <property type="entry name" value="L domain-like"/>
    <property type="match status" value="2"/>
</dbReference>
<dbReference type="AlphaFoldDB" id="A0A1S2Y8Q0"/>
<evidence type="ECO:0000256" key="10">
    <source>
        <dbReference type="SAM" id="SignalP"/>
    </source>
</evidence>
<dbReference type="FunFam" id="3.80.10.10:FF:000895">
    <property type="entry name" value="Probably inactive leucine-rich repeat receptor-like protein kinase"/>
    <property type="match status" value="1"/>
</dbReference>
<proteinExistence type="predicted"/>
<dbReference type="PRINTS" id="PR00019">
    <property type="entry name" value="LEURICHRPT"/>
</dbReference>
<evidence type="ECO:0000256" key="7">
    <source>
        <dbReference type="ARBA" id="ARBA00023136"/>
    </source>
</evidence>
<dbReference type="KEGG" id="cam:101494180"/>
<dbReference type="Proteomes" id="UP000087171">
    <property type="component" value="Chromosome Ca5"/>
</dbReference>
<feature type="transmembrane region" description="Helical" evidence="9">
    <location>
        <begin position="638"/>
        <end position="661"/>
    </location>
</feature>
<evidence type="ECO:0000256" key="3">
    <source>
        <dbReference type="ARBA" id="ARBA00022692"/>
    </source>
</evidence>
<dbReference type="FunFam" id="3.80.10.10:FF:000453">
    <property type="entry name" value="Leucine-rich receptor-like protein kinase family protein"/>
    <property type="match status" value="1"/>
</dbReference>
<keyword evidence="5" id="KW-0677">Repeat</keyword>
<dbReference type="PROSITE" id="PS50011">
    <property type="entry name" value="PROTEIN_KINASE_DOM"/>
    <property type="match status" value="1"/>
</dbReference>
<keyword evidence="7 9" id="KW-0472">Membrane</keyword>
<dbReference type="STRING" id="3827.A0A1S2Y8Q0"/>
<dbReference type="GO" id="GO:0009791">
    <property type="term" value="P:post-embryonic development"/>
    <property type="evidence" value="ECO:0007669"/>
    <property type="project" value="UniProtKB-ARBA"/>
</dbReference>
<dbReference type="InterPro" id="IPR053211">
    <property type="entry name" value="DNA_repair-toleration"/>
</dbReference>
<evidence type="ECO:0000259" key="11">
    <source>
        <dbReference type="PROSITE" id="PS50011"/>
    </source>
</evidence>
<dbReference type="Gene3D" id="3.80.10.10">
    <property type="entry name" value="Ribonuclease Inhibitor"/>
    <property type="match status" value="5"/>
</dbReference>
<dbReference type="PANTHER" id="PTHR48060">
    <property type="entry name" value="DNA DAMAGE-REPAIR/TOLERATION PROTEIN DRT100"/>
    <property type="match status" value="1"/>
</dbReference>
<feature type="chain" id="PRO_5010331561" evidence="10">
    <location>
        <begin position="30"/>
        <end position="975"/>
    </location>
</feature>
<dbReference type="eggNOG" id="ENOG502QRRF">
    <property type="taxonomic scope" value="Eukaryota"/>
</dbReference>
<dbReference type="PaxDb" id="3827-XP_004501144.1"/>
<dbReference type="SUPFAM" id="SSF56112">
    <property type="entry name" value="Protein kinase-like (PK-like)"/>
    <property type="match status" value="1"/>
</dbReference>
<dbReference type="FunFam" id="3.30.200.20:FF:000882">
    <property type="entry name" value="Probably inactive leucine-rich repeat receptor-like protein kinase"/>
    <property type="match status" value="1"/>
</dbReference>
<keyword evidence="8" id="KW-0325">Glycoprotein</keyword>
<keyword evidence="3 9" id="KW-0812">Transmembrane</keyword>
<sequence>MAKETPTTSKFLSFMCLFMFMLNFQSSHGEQEYKLLLSFKASIHFDPLHSLSNWVNTSSDTICKWHGVVCDNWSHVNSVSLSGKNISGEISSSILQLPHVTNLDLSNNQLVGDIVFNSQVLSSLRYLNLSNNNLTGSLPQSLFSTSFINLETLDLVNNMFSGKIPDQIGLLSSLKYLDLGGNVLVGKIPNSITNMTCLEYLTLASNQLVGEIPTEIFRMKKLKYIYLGYNNLSGEIPKNIGKLFSLNHLNLAYNNLTGTIPESLGNLTSLQYLFLYQNKLTGPIPQTIFELKNLISLDLSDNSLSGEISNLVVHLQKLEILQLFSNNFTGKIPNTIASLPHLQVLQLWSNKLTGEIPQELGKNNNLTILDLSSNNLTGKIPNSLCASKNLYKLILFSNSFKGEIPKELTSCRTLQRVRLQNNNLSGKLPFEMTKLPLIYLLDISGNKLSGRIDDRKWNMPSLQMLNLANNNFSGELPNSFGTEKLEGLDLSENQFSGNIPISFRNLPELVQLKLNNNKFFGNIPEELFKCNKLVALDLSNNQLSGKIPAKLAEMPVLGLLDLSENQFSGEIPKSLGSIESLVEVNISFNHFHGSLPSTEAFFAINASSVAGNNLCDHNGDDSNGLPPCKSDQFNSTTLFVLICFLLGFVALVGAGFLLVFIRRRKKGVEIRRFENEDGSWEVMFFDSKGLKLINVEDVLSSVKEGKVISKGKNWVSYEGKCVSNEMQFVVKEISDLNYLPLSFWDDAVEFGKKVRHVNIVKLIGMFKCGKRGYLVYENEEGKKLSEIVYNLSWERRKKIAVGVAKAIKFLQCECLWNGLVGEVSPEIVLVDGKGVARLMLNPPGIGTDFKGFVSSAYVAPEERKGKDVTEKSEIYGFGVMVIELLTGRSPLDIEAGNGIHHKNNIVEWARYCYSDCHIDTWIDHVIMKGGDASTYENDIVETMNLALHCTATDPTARPCARDVLKALETNTFTFC</sequence>
<feature type="domain" description="Protein kinase" evidence="11">
    <location>
        <begin position="646"/>
        <end position="973"/>
    </location>
</feature>
<feature type="signal peptide" evidence="10">
    <location>
        <begin position="1"/>
        <end position="29"/>
    </location>
</feature>
<dbReference type="GO" id="GO:0016020">
    <property type="term" value="C:membrane"/>
    <property type="evidence" value="ECO:0007669"/>
    <property type="project" value="UniProtKB-SubCell"/>
</dbReference>
<keyword evidence="2" id="KW-0433">Leucine-rich repeat</keyword>
<reference evidence="13" key="2">
    <citation type="submission" date="2025-08" db="UniProtKB">
        <authorList>
            <consortium name="RefSeq"/>
        </authorList>
    </citation>
    <scope>IDENTIFICATION</scope>
    <source>
        <tissue evidence="13">Etiolated seedlings</tissue>
    </source>
</reference>
<dbReference type="Gene3D" id="1.10.510.10">
    <property type="entry name" value="Transferase(Phosphotransferase) domain 1"/>
    <property type="match status" value="1"/>
</dbReference>
<dbReference type="InterPro" id="IPR003591">
    <property type="entry name" value="Leu-rich_rpt_typical-subtyp"/>
</dbReference>
<keyword evidence="6 9" id="KW-1133">Transmembrane helix</keyword>
<accession>A0A1S2Y8Q0</accession>
<dbReference type="InterPro" id="IPR011009">
    <property type="entry name" value="Kinase-like_dom_sf"/>
</dbReference>
<dbReference type="GO" id="GO:0051707">
    <property type="term" value="P:response to other organism"/>
    <property type="evidence" value="ECO:0007669"/>
    <property type="project" value="UniProtKB-ARBA"/>
</dbReference>
<dbReference type="InterPro" id="IPR055414">
    <property type="entry name" value="LRR_R13L4/SHOC2-like"/>
</dbReference>
<dbReference type="GO" id="GO:0004672">
    <property type="term" value="F:protein kinase activity"/>
    <property type="evidence" value="ECO:0007669"/>
    <property type="project" value="InterPro"/>
</dbReference>
<evidence type="ECO:0000256" key="2">
    <source>
        <dbReference type="ARBA" id="ARBA00022614"/>
    </source>
</evidence>